<dbReference type="PROSITE" id="PS51007">
    <property type="entry name" value="CYTC"/>
    <property type="match status" value="2"/>
</dbReference>
<evidence type="ECO:0000259" key="7">
    <source>
        <dbReference type="PROSITE" id="PS51007"/>
    </source>
</evidence>
<dbReference type="InterPro" id="IPR050597">
    <property type="entry name" value="Cytochrome_c_Oxidase_Subunit"/>
</dbReference>
<evidence type="ECO:0000256" key="1">
    <source>
        <dbReference type="ARBA" id="ARBA00022448"/>
    </source>
</evidence>
<dbReference type="PANTHER" id="PTHR33751">
    <property type="entry name" value="CBB3-TYPE CYTOCHROME C OXIDASE SUBUNIT FIXP"/>
    <property type="match status" value="1"/>
</dbReference>
<organism evidence="8">
    <name type="scientific">Rhodanobacter sp. FW102-FHT14D07</name>
    <dbReference type="NCBI Taxonomy" id="3351462"/>
    <lineage>
        <taxon>Bacteria</taxon>
        <taxon>Pseudomonadati</taxon>
        <taxon>Pseudomonadota</taxon>
        <taxon>Gammaproteobacteria</taxon>
        <taxon>Lysobacterales</taxon>
        <taxon>Rhodanobacteraceae</taxon>
        <taxon>Rhodanobacter</taxon>
    </lineage>
</organism>
<protein>
    <submittedName>
        <fullName evidence="8">C-type cytochrome</fullName>
    </submittedName>
</protein>
<dbReference type="AlphaFoldDB" id="A0AB74UTG3"/>
<keyword evidence="2 6" id="KW-0349">Heme</keyword>
<dbReference type="RefSeq" id="WP_395120901.1">
    <property type="nucleotide sequence ID" value="NZ_CP170721.1"/>
</dbReference>
<dbReference type="PANTHER" id="PTHR33751:SF9">
    <property type="entry name" value="CYTOCHROME C4"/>
    <property type="match status" value="1"/>
</dbReference>
<evidence type="ECO:0000313" key="8">
    <source>
        <dbReference type="EMBL" id="XIA17981.1"/>
    </source>
</evidence>
<keyword evidence="5 6" id="KW-0408">Iron</keyword>
<keyword evidence="4" id="KW-0249">Electron transport</keyword>
<name>A0AB74UTG3_9GAMM</name>
<proteinExistence type="predicted"/>
<dbReference type="EMBL" id="CP170721">
    <property type="protein sequence ID" value="XIA17981.1"/>
    <property type="molecule type" value="Genomic_DNA"/>
</dbReference>
<evidence type="ECO:0000256" key="4">
    <source>
        <dbReference type="ARBA" id="ARBA00022982"/>
    </source>
</evidence>
<keyword evidence="1" id="KW-0813">Transport</keyword>
<sequence length="314" mass="33540">MLATHAPVGGESPDAEIGAAEAWAFPRFPPPDPHAPKSDPARIIHVAGSTCSYTQAQLDVEHFVPDWFPQDHSAAPPIVTVDRQPGWPWPCAECHMVNGAGVPATAQIMGLPKGYILEQVAAFRHGQRGASAPRTTQDMADEARSLSDDDLQLAAGYFSRLKFVPHTRVVESANVPKTHWMEFVQVPDRDGAREALGERIVEVPVSFDDYRYGSGRTRYVAYVPPGSIARGAAIAASGSGAAPACESCHGARLQGTDAVPPLAGRSPTYIVRELLLFRAGQRSNPAAAPMRLEASQLTVDDMIAVAAYAGSRTP</sequence>
<keyword evidence="3 6" id="KW-0479">Metal-binding</keyword>
<evidence type="ECO:0000256" key="3">
    <source>
        <dbReference type="ARBA" id="ARBA00022723"/>
    </source>
</evidence>
<evidence type="ECO:0000256" key="6">
    <source>
        <dbReference type="PROSITE-ProRule" id="PRU00433"/>
    </source>
</evidence>
<reference evidence="8" key="1">
    <citation type="submission" date="2024-10" db="EMBL/GenBank/DDBJ databases">
        <authorList>
            <person name="Lesea H.P."/>
            <person name="Kuehl J.V."/>
            <person name="Chandonia J.-M."/>
        </authorList>
    </citation>
    <scope>NUCLEOTIDE SEQUENCE</scope>
    <source>
        <strain evidence="8">FW102-FHT14D07</strain>
    </source>
</reference>
<feature type="domain" description="Cytochrome c" evidence="7">
    <location>
        <begin position="226"/>
        <end position="313"/>
    </location>
</feature>
<feature type="domain" description="Cytochrome c" evidence="7">
    <location>
        <begin position="70"/>
        <end position="162"/>
    </location>
</feature>
<dbReference type="GO" id="GO:0009055">
    <property type="term" value="F:electron transfer activity"/>
    <property type="evidence" value="ECO:0007669"/>
    <property type="project" value="InterPro"/>
</dbReference>
<dbReference type="InterPro" id="IPR009056">
    <property type="entry name" value="Cyt_c-like_dom"/>
</dbReference>
<dbReference type="SUPFAM" id="SSF46626">
    <property type="entry name" value="Cytochrome c"/>
    <property type="match status" value="2"/>
</dbReference>
<accession>A0AB74UTG3</accession>
<dbReference type="InterPro" id="IPR036909">
    <property type="entry name" value="Cyt_c-like_dom_sf"/>
</dbReference>
<evidence type="ECO:0000256" key="2">
    <source>
        <dbReference type="ARBA" id="ARBA00022617"/>
    </source>
</evidence>
<dbReference type="GO" id="GO:0020037">
    <property type="term" value="F:heme binding"/>
    <property type="evidence" value="ECO:0007669"/>
    <property type="project" value="InterPro"/>
</dbReference>
<gene>
    <name evidence="8" type="ORF">ACFYG5_15645</name>
</gene>
<dbReference type="Gene3D" id="1.10.760.10">
    <property type="entry name" value="Cytochrome c-like domain"/>
    <property type="match status" value="2"/>
</dbReference>
<evidence type="ECO:0000256" key="5">
    <source>
        <dbReference type="ARBA" id="ARBA00023004"/>
    </source>
</evidence>
<dbReference type="GO" id="GO:0046872">
    <property type="term" value="F:metal ion binding"/>
    <property type="evidence" value="ECO:0007669"/>
    <property type="project" value="UniProtKB-KW"/>
</dbReference>